<dbReference type="EMBL" id="CP121671">
    <property type="protein sequence ID" value="WFT76203.1"/>
    <property type="molecule type" value="Genomic_DNA"/>
</dbReference>
<sequence>MNFPQFTTTALEDWVSQWYIKRNFLYPVDLKARKIAMQFEIFIHYKPLETRYTRFGRYKEIVLNSNLNKLIQREQFFHELCHAVRHVGKQTMMPEAFRELQERDAKHFTLYAALPYHMIRRYDIEDTDIIERWSHDFKVREKLCKERLDQIRRRYITAVNESCTANKKAYELC</sequence>
<feature type="domain" description="IrrE N-terminal-like" evidence="1">
    <location>
        <begin position="37"/>
        <end position="148"/>
    </location>
</feature>
<protein>
    <submittedName>
        <fullName evidence="2">ImmA/IrrE family metallo-endopeptidase</fullName>
    </submittedName>
</protein>
<gene>
    <name evidence="2" type="ORF">P9989_07520</name>
</gene>
<accession>A0ABY8J125</accession>
<dbReference type="Pfam" id="PF06114">
    <property type="entry name" value="Peptidase_M78"/>
    <property type="match status" value="1"/>
</dbReference>
<name>A0ABY8J125_9BACI</name>
<reference evidence="2 3" key="1">
    <citation type="submission" date="2023-04" db="EMBL/GenBank/DDBJ databases">
        <title>Genome sequence of Halobacillus naozhouensis KACC 21980.</title>
        <authorList>
            <person name="Kim S."/>
            <person name="Heo J."/>
            <person name="Kwon S.-W."/>
        </authorList>
    </citation>
    <scope>NUCLEOTIDE SEQUENCE [LARGE SCALE GENOMIC DNA]</scope>
    <source>
        <strain evidence="2 3">KCTC 13234</strain>
    </source>
</reference>
<evidence type="ECO:0000313" key="2">
    <source>
        <dbReference type="EMBL" id="WFT76203.1"/>
    </source>
</evidence>
<dbReference type="Proteomes" id="UP001221597">
    <property type="component" value="Chromosome"/>
</dbReference>
<organism evidence="2 3">
    <name type="scientific">Halobacillus naozhouensis</name>
    <dbReference type="NCBI Taxonomy" id="554880"/>
    <lineage>
        <taxon>Bacteria</taxon>
        <taxon>Bacillati</taxon>
        <taxon>Bacillota</taxon>
        <taxon>Bacilli</taxon>
        <taxon>Bacillales</taxon>
        <taxon>Bacillaceae</taxon>
        <taxon>Halobacillus</taxon>
    </lineage>
</organism>
<evidence type="ECO:0000259" key="1">
    <source>
        <dbReference type="Pfam" id="PF06114"/>
    </source>
</evidence>
<evidence type="ECO:0000313" key="3">
    <source>
        <dbReference type="Proteomes" id="UP001221597"/>
    </source>
</evidence>
<proteinExistence type="predicted"/>
<dbReference type="InterPro" id="IPR010359">
    <property type="entry name" value="IrrE_HExxH"/>
</dbReference>
<keyword evidence="3" id="KW-1185">Reference proteome</keyword>
<dbReference type="RefSeq" id="WP_283078157.1">
    <property type="nucleotide sequence ID" value="NZ_CP121671.1"/>
</dbReference>